<dbReference type="Proteomes" id="UP000011087">
    <property type="component" value="Unassembled WGS sequence"/>
</dbReference>
<sequence length="154" mass="17470">MTQPNFKKRRTGNHLSEWKPGIALRQEDDLQLPNVAALRKTSLLFNELRSEVYNVLRRRHNRFETERAISKQIAERNPLTQKSEASDTDSNPHSPETETVDQNARSNKVTPNLHPIPVCVKGLEVEPKDADNKNGISYMCVEGDISTELPPISL</sequence>
<feature type="region of interest" description="Disordered" evidence="1">
    <location>
        <begin position="66"/>
        <end position="111"/>
    </location>
</feature>
<gene>
    <name evidence="2" type="ORF">GUITHDRAFT_155206</name>
</gene>
<evidence type="ECO:0000313" key="3">
    <source>
        <dbReference type="EnsemblProtists" id="EKX36599"/>
    </source>
</evidence>
<dbReference type="PaxDb" id="55529-EKX36599"/>
<evidence type="ECO:0000256" key="1">
    <source>
        <dbReference type="SAM" id="MobiDB-lite"/>
    </source>
</evidence>
<dbReference type="EMBL" id="JH993071">
    <property type="protein sequence ID" value="EKX36599.1"/>
    <property type="molecule type" value="Genomic_DNA"/>
</dbReference>
<name>L1IL07_GUITC</name>
<organism evidence="2">
    <name type="scientific">Guillardia theta (strain CCMP2712)</name>
    <name type="common">Cryptophyte</name>
    <dbReference type="NCBI Taxonomy" id="905079"/>
    <lineage>
        <taxon>Eukaryota</taxon>
        <taxon>Cryptophyceae</taxon>
        <taxon>Pyrenomonadales</taxon>
        <taxon>Geminigeraceae</taxon>
        <taxon>Guillardia</taxon>
    </lineage>
</organism>
<reference evidence="4" key="2">
    <citation type="submission" date="2012-11" db="EMBL/GenBank/DDBJ databases">
        <authorList>
            <person name="Kuo A."/>
            <person name="Curtis B.A."/>
            <person name="Tanifuji G."/>
            <person name="Burki F."/>
            <person name="Gruber A."/>
            <person name="Irimia M."/>
            <person name="Maruyama S."/>
            <person name="Arias M.C."/>
            <person name="Ball S.G."/>
            <person name="Gile G.H."/>
            <person name="Hirakawa Y."/>
            <person name="Hopkins J.F."/>
            <person name="Rensing S.A."/>
            <person name="Schmutz J."/>
            <person name="Symeonidi A."/>
            <person name="Elias M."/>
            <person name="Eveleigh R.J."/>
            <person name="Herman E.K."/>
            <person name="Klute M.J."/>
            <person name="Nakayama T."/>
            <person name="Obornik M."/>
            <person name="Reyes-Prieto A."/>
            <person name="Armbrust E.V."/>
            <person name="Aves S.J."/>
            <person name="Beiko R.G."/>
            <person name="Coutinho P."/>
            <person name="Dacks J.B."/>
            <person name="Durnford D.G."/>
            <person name="Fast N.M."/>
            <person name="Green B.R."/>
            <person name="Grisdale C."/>
            <person name="Hempe F."/>
            <person name="Henrissat B."/>
            <person name="Hoppner M.P."/>
            <person name="Ishida K.-I."/>
            <person name="Kim E."/>
            <person name="Koreny L."/>
            <person name="Kroth P.G."/>
            <person name="Liu Y."/>
            <person name="Malik S.-B."/>
            <person name="Maier U.G."/>
            <person name="McRose D."/>
            <person name="Mock T."/>
            <person name="Neilson J.A."/>
            <person name="Onodera N.T."/>
            <person name="Poole A.M."/>
            <person name="Pritham E.J."/>
            <person name="Richards T.A."/>
            <person name="Rocap G."/>
            <person name="Roy S.W."/>
            <person name="Sarai C."/>
            <person name="Schaack S."/>
            <person name="Shirato S."/>
            <person name="Slamovits C.H."/>
            <person name="Spencer D.F."/>
            <person name="Suzuki S."/>
            <person name="Worden A.Z."/>
            <person name="Zauner S."/>
            <person name="Barry K."/>
            <person name="Bell C."/>
            <person name="Bharti A.K."/>
            <person name="Crow J.A."/>
            <person name="Grimwood J."/>
            <person name="Kramer R."/>
            <person name="Lindquist E."/>
            <person name="Lucas S."/>
            <person name="Salamov A."/>
            <person name="McFadden G.I."/>
            <person name="Lane C.E."/>
            <person name="Keeling P.J."/>
            <person name="Gray M.W."/>
            <person name="Grigoriev I.V."/>
            <person name="Archibald J.M."/>
        </authorList>
    </citation>
    <scope>NUCLEOTIDE SEQUENCE</scope>
    <source>
        <strain evidence="4">CCMP2712</strain>
    </source>
</reference>
<reference evidence="3" key="3">
    <citation type="submission" date="2015-06" db="UniProtKB">
        <authorList>
            <consortium name="EnsemblProtists"/>
        </authorList>
    </citation>
    <scope>IDENTIFICATION</scope>
</reference>
<reference evidence="2 4" key="1">
    <citation type="journal article" date="2012" name="Nature">
        <title>Algal genomes reveal evolutionary mosaicism and the fate of nucleomorphs.</title>
        <authorList>
            <consortium name="DOE Joint Genome Institute"/>
            <person name="Curtis B.A."/>
            <person name="Tanifuji G."/>
            <person name="Burki F."/>
            <person name="Gruber A."/>
            <person name="Irimia M."/>
            <person name="Maruyama S."/>
            <person name="Arias M.C."/>
            <person name="Ball S.G."/>
            <person name="Gile G.H."/>
            <person name="Hirakawa Y."/>
            <person name="Hopkins J.F."/>
            <person name="Kuo A."/>
            <person name="Rensing S.A."/>
            <person name="Schmutz J."/>
            <person name="Symeonidi A."/>
            <person name="Elias M."/>
            <person name="Eveleigh R.J."/>
            <person name="Herman E.K."/>
            <person name="Klute M.J."/>
            <person name="Nakayama T."/>
            <person name="Obornik M."/>
            <person name="Reyes-Prieto A."/>
            <person name="Armbrust E.V."/>
            <person name="Aves S.J."/>
            <person name="Beiko R.G."/>
            <person name="Coutinho P."/>
            <person name="Dacks J.B."/>
            <person name="Durnford D.G."/>
            <person name="Fast N.M."/>
            <person name="Green B.R."/>
            <person name="Grisdale C.J."/>
            <person name="Hempel F."/>
            <person name="Henrissat B."/>
            <person name="Hoppner M.P."/>
            <person name="Ishida K."/>
            <person name="Kim E."/>
            <person name="Koreny L."/>
            <person name="Kroth P.G."/>
            <person name="Liu Y."/>
            <person name="Malik S.B."/>
            <person name="Maier U.G."/>
            <person name="McRose D."/>
            <person name="Mock T."/>
            <person name="Neilson J.A."/>
            <person name="Onodera N.T."/>
            <person name="Poole A.M."/>
            <person name="Pritham E.J."/>
            <person name="Richards T.A."/>
            <person name="Rocap G."/>
            <person name="Roy S.W."/>
            <person name="Sarai C."/>
            <person name="Schaack S."/>
            <person name="Shirato S."/>
            <person name="Slamovits C.H."/>
            <person name="Spencer D.F."/>
            <person name="Suzuki S."/>
            <person name="Worden A.Z."/>
            <person name="Zauner S."/>
            <person name="Barry K."/>
            <person name="Bell C."/>
            <person name="Bharti A.K."/>
            <person name="Crow J.A."/>
            <person name="Grimwood J."/>
            <person name="Kramer R."/>
            <person name="Lindquist E."/>
            <person name="Lucas S."/>
            <person name="Salamov A."/>
            <person name="McFadden G.I."/>
            <person name="Lane C.E."/>
            <person name="Keeling P.J."/>
            <person name="Gray M.W."/>
            <person name="Grigoriev I.V."/>
            <person name="Archibald J.M."/>
        </authorList>
    </citation>
    <scope>NUCLEOTIDE SEQUENCE</scope>
    <source>
        <strain evidence="2 4">CCMP2712</strain>
    </source>
</reference>
<dbReference type="KEGG" id="gtt:GUITHDRAFT_155206"/>
<feature type="compositionally biased region" description="Polar residues" evidence="1">
    <location>
        <begin position="78"/>
        <end position="94"/>
    </location>
</feature>
<proteinExistence type="predicted"/>
<evidence type="ECO:0000313" key="4">
    <source>
        <dbReference type="Proteomes" id="UP000011087"/>
    </source>
</evidence>
<dbReference type="GeneID" id="17293336"/>
<dbReference type="EnsemblProtists" id="EKX36599">
    <property type="protein sequence ID" value="EKX36599"/>
    <property type="gene ID" value="GUITHDRAFT_155206"/>
</dbReference>
<feature type="compositionally biased region" description="Polar residues" evidence="1">
    <location>
        <begin position="100"/>
        <end position="110"/>
    </location>
</feature>
<evidence type="ECO:0000313" key="2">
    <source>
        <dbReference type="EMBL" id="EKX36599.1"/>
    </source>
</evidence>
<dbReference type="AlphaFoldDB" id="L1IL07"/>
<protein>
    <submittedName>
        <fullName evidence="2 3">Uncharacterized protein</fullName>
    </submittedName>
</protein>
<keyword evidence="4" id="KW-1185">Reference proteome</keyword>
<accession>L1IL07</accession>
<dbReference type="RefSeq" id="XP_005823579.1">
    <property type="nucleotide sequence ID" value="XM_005823522.1"/>
</dbReference>
<dbReference type="HOGENOM" id="CLU_1707613_0_0_1"/>